<dbReference type="EMBL" id="CADCTV010000028">
    <property type="protein sequence ID" value="CAA9295764.1"/>
    <property type="molecule type" value="Genomic_DNA"/>
</dbReference>
<dbReference type="AlphaFoldDB" id="A0A6J4K4X4"/>
<gene>
    <name evidence="2" type="ORF">AVDCRST_MAG89-121</name>
</gene>
<evidence type="ECO:0000256" key="1">
    <source>
        <dbReference type="SAM" id="MobiDB-lite"/>
    </source>
</evidence>
<feature type="non-terminal residue" evidence="2">
    <location>
        <position position="1"/>
    </location>
</feature>
<accession>A0A6J4K4X4</accession>
<feature type="region of interest" description="Disordered" evidence="1">
    <location>
        <begin position="14"/>
        <end position="39"/>
    </location>
</feature>
<sequence>GRVLLPLGRQPRLHLGLHHARRQPGLPDRPLQHDGEPGR</sequence>
<reference evidence="2" key="1">
    <citation type="submission" date="2020-02" db="EMBL/GenBank/DDBJ databases">
        <authorList>
            <person name="Meier V. D."/>
        </authorList>
    </citation>
    <scope>NUCLEOTIDE SEQUENCE</scope>
    <source>
        <strain evidence="2">AVDCRST_MAG89</strain>
    </source>
</reference>
<protein>
    <submittedName>
        <fullName evidence="2">Uncharacterized protein</fullName>
    </submittedName>
</protein>
<proteinExistence type="predicted"/>
<name>A0A6J4K4X4_9BACT</name>
<feature type="compositionally biased region" description="Basic and acidic residues" evidence="1">
    <location>
        <begin position="30"/>
        <end position="39"/>
    </location>
</feature>
<evidence type="ECO:0000313" key="2">
    <source>
        <dbReference type="EMBL" id="CAA9295764.1"/>
    </source>
</evidence>
<organism evidence="2">
    <name type="scientific">uncultured Gemmatimonadota bacterium</name>
    <dbReference type="NCBI Taxonomy" id="203437"/>
    <lineage>
        <taxon>Bacteria</taxon>
        <taxon>Pseudomonadati</taxon>
        <taxon>Gemmatimonadota</taxon>
        <taxon>environmental samples</taxon>
    </lineage>
</organism>
<feature type="non-terminal residue" evidence="2">
    <location>
        <position position="39"/>
    </location>
</feature>